<evidence type="ECO:0000256" key="12">
    <source>
        <dbReference type="SAM" id="Phobius"/>
    </source>
</evidence>
<dbReference type="InterPro" id="IPR045260">
    <property type="entry name" value="Sec12-like"/>
</dbReference>
<dbReference type="PROSITE" id="PS50294">
    <property type="entry name" value="WD_REPEATS_REGION"/>
    <property type="match status" value="2"/>
</dbReference>
<evidence type="ECO:0000256" key="11">
    <source>
        <dbReference type="PROSITE-ProRule" id="PRU00221"/>
    </source>
</evidence>
<dbReference type="InterPro" id="IPR036322">
    <property type="entry name" value="WD40_repeat_dom_sf"/>
</dbReference>
<keyword evidence="15" id="KW-1185">Reference proteome</keyword>
<dbReference type="SUPFAM" id="SSF50978">
    <property type="entry name" value="WD40 repeat-like"/>
    <property type="match status" value="1"/>
</dbReference>
<keyword evidence="5" id="KW-0677">Repeat</keyword>
<keyword evidence="4 12" id="KW-0812">Transmembrane</keyword>
<evidence type="ECO:0000256" key="8">
    <source>
        <dbReference type="ARBA" id="ARBA00022927"/>
    </source>
</evidence>
<keyword evidence="6" id="KW-0256">Endoplasmic reticulum</keyword>
<dbReference type="Pfam" id="PF00400">
    <property type="entry name" value="WD40"/>
    <property type="match status" value="2"/>
</dbReference>
<name>A0A485KKL2_9STRA</name>
<keyword evidence="2" id="KW-0813">Transport</keyword>
<keyword evidence="3 11" id="KW-0853">WD repeat</keyword>
<dbReference type="OrthoDB" id="71156at2759"/>
<evidence type="ECO:0000256" key="7">
    <source>
        <dbReference type="ARBA" id="ARBA00022892"/>
    </source>
</evidence>
<dbReference type="GO" id="GO:0003400">
    <property type="term" value="P:regulation of COPII vesicle coating"/>
    <property type="evidence" value="ECO:0007669"/>
    <property type="project" value="TreeGrafter"/>
</dbReference>
<evidence type="ECO:0000256" key="1">
    <source>
        <dbReference type="ARBA" id="ARBA00004389"/>
    </source>
</evidence>
<dbReference type="InterPro" id="IPR001680">
    <property type="entry name" value="WD40_rpt"/>
</dbReference>
<dbReference type="Proteomes" id="UP000332933">
    <property type="component" value="Unassembled WGS sequence"/>
</dbReference>
<reference evidence="13" key="2">
    <citation type="submission" date="2019-06" db="EMBL/GenBank/DDBJ databases">
        <title>Genomics analysis of Aphanomyces spp. identifies a new class of oomycete effector associated with host adaptation.</title>
        <authorList>
            <person name="Gaulin E."/>
        </authorList>
    </citation>
    <scope>NUCLEOTIDE SEQUENCE</scope>
    <source>
        <strain evidence="13">CBS 578.67</strain>
    </source>
</reference>
<keyword evidence="7" id="KW-0931">ER-Golgi transport</keyword>
<dbReference type="PROSITE" id="PS50082">
    <property type="entry name" value="WD_REPEATS_2"/>
    <property type="match status" value="2"/>
</dbReference>
<dbReference type="GO" id="GO:0006888">
    <property type="term" value="P:endoplasmic reticulum to Golgi vesicle-mediated transport"/>
    <property type="evidence" value="ECO:0007669"/>
    <property type="project" value="TreeGrafter"/>
</dbReference>
<evidence type="ECO:0000256" key="9">
    <source>
        <dbReference type="ARBA" id="ARBA00022989"/>
    </source>
</evidence>
<proteinExistence type="predicted"/>
<comment type="subcellular location">
    <subcellularLocation>
        <location evidence="1">Endoplasmic reticulum membrane</location>
        <topology evidence="1">Single-pass membrane protein</topology>
    </subcellularLocation>
</comment>
<accession>A0A485KKL2</accession>
<dbReference type="EMBL" id="CAADRA010005127">
    <property type="protein sequence ID" value="VFT85461.1"/>
    <property type="molecule type" value="Genomic_DNA"/>
</dbReference>
<protein>
    <submittedName>
        <fullName evidence="14">Aste57867_8575 protein</fullName>
    </submittedName>
</protein>
<evidence type="ECO:0000256" key="3">
    <source>
        <dbReference type="ARBA" id="ARBA00022574"/>
    </source>
</evidence>
<dbReference type="AlphaFoldDB" id="A0A485KKL2"/>
<dbReference type="SMART" id="SM00320">
    <property type="entry name" value="WD40"/>
    <property type="match status" value="4"/>
</dbReference>
<dbReference type="Gene3D" id="2.130.10.10">
    <property type="entry name" value="YVTN repeat-like/Quinoprotein amine dehydrogenase"/>
    <property type="match status" value="1"/>
</dbReference>
<keyword evidence="8" id="KW-0653">Protein transport</keyword>
<dbReference type="PANTHER" id="PTHR23284">
    <property type="entry name" value="PROLACTIN REGULATORY ELEMENT BINDING PROTEIN"/>
    <property type="match status" value="1"/>
</dbReference>
<reference evidence="14 15" key="1">
    <citation type="submission" date="2019-03" db="EMBL/GenBank/DDBJ databases">
        <authorList>
            <person name="Gaulin E."/>
            <person name="Dumas B."/>
        </authorList>
    </citation>
    <scope>NUCLEOTIDE SEQUENCE [LARGE SCALE GENOMIC DNA]</scope>
    <source>
        <strain evidence="14">CBS 568.67</strain>
    </source>
</reference>
<dbReference type="GO" id="GO:0005789">
    <property type="term" value="C:endoplasmic reticulum membrane"/>
    <property type="evidence" value="ECO:0007669"/>
    <property type="project" value="UniProtKB-SubCell"/>
</dbReference>
<evidence type="ECO:0000256" key="2">
    <source>
        <dbReference type="ARBA" id="ARBA00022448"/>
    </source>
</evidence>
<keyword evidence="10 12" id="KW-0472">Membrane</keyword>
<keyword evidence="9 12" id="KW-1133">Transmembrane helix</keyword>
<evidence type="ECO:0000256" key="4">
    <source>
        <dbReference type="ARBA" id="ARBA00022692"/>
    </source>
</evidence>
<gene>
    <name evidence="14" type="primary">Aste57867_8575</name>
    <name evidence="13" type="ORF">As57867_008543</name>
    <name evidence="14" type="ORF">ASTE57867_8575</name>
</gene>
<dbReference type="PANTHER" id="PTHR23284:SF0">
    <property type="entry name" value="PROLACTIN REGULATORY ELEMENT-BINDING PROTEIN"/>
    <property type="match status" value="1"/>
</dbReference>
<evidence type="ECO:0000256" key="6">
    <source>
        <dbReference type="ARBA" id="ARBA00022824"/>
    </source>
</evidence>
<evidence type="ECO:0000313" key="14">
    <source>
        <dbReference type="EMBL" id="VFT85461.1"/>
    </source>
</evidence>
<dbReference type="InterPro" id="IPR015943">
    <property type="entry name" value="WD40/YVTN_repeat-like_dom_sf"/>
</dbReference>
<feature type="repeat" description="WD" evidence="11">
    <location>
        <begin position="131"/>
        <end position="154"/>
    </location>
</feature>
<dbReference type="EMBL" id="VJMH01005106">
    <property type="protein sequence ID" value="KAF0700927.1"/>
    <property type="molecule type" value="Genomic_DNA"/>
</dbReference>
<evidence type="ECO:0000313" key="13">
    <source>
        <dbReference type="EMBL" id="KAF0700927.1"/>
    </source>
</evidence>
<sequence>MGLTMEGKILTIKYPIFGIDWQRDRRGQPLVAIAGGGGAAKSGIKNCMTLARVPPPVDATSKPLLDVVMEIDTGEQLISGVAIGSKDELLALTMGNKTAVYRVTDGPKGKAIFVTDFQTDFAKEDSYQNVVKFSPDGTQLATGGEDGIVRIWTLTIPSTDENEDDEDGDQADLDDAAYRKAFRVSAPIVLEGHNGCINGLSWHAMGNKLLSCAKDGQCILWSQTKKPPYTWKKAATLGLAGELALQKEDKATNRGKFVYRGCQFEVADDDDASIVTLQTPARGSSYLTKWSVDVDKNGKAVVEELSSVRLKDTIICSIAISDKYIACGSSDGQVLVYRFETLTHVKTTTAHYLPSTGIAFFPPLSSDSSEDADTSNGLEFADDITFISASADYSLYLVSGMQPSRVIYFLIFLAIFLYLAVFAYLGEQSR</sequence>
<evidence type="ECO:0000256" key="10">
    <source>
        <dbReference type="ARBA" id="ARBA00023136"/>
    </source>
</evidence>
<feature type="repeat" description="WD" evidence="11">
    <location>
        <begin position="190"/>
        <end position="222"/>
    </location>
</feature>
<evidence type="ECO:0000313" key="15">
    <source>
        <dbReference type="Proteomes" id="UP000332933"/>
    </source>
</evidence>
<feature type="transmembrane region" description="Helical" evidence="12">
    <location>
        <begin position="406"/>
        <end position="425"/>
    </location>
</feature>
<evidence type="ECO:0000256" key="5">
    <source>
        <dbReference type="ARBA" id="ARBA00022737"/>
    </source>
</evidence>
<dbReference type="GO" id="GO:0005085">
    <property type="term" value="F:guanyl-nucleotide exchange factor activity"/>
    <property type="evidence" value="ECO:0007669"/>
    <property type="project" value="InterPro"/>
</dbReference>
<dbReference type="GO" id="GO:0015031">
    <property type="term" value="P:protein transport"/>
    <property type="evidence" value="ECO:0007669"/>
    <property type="project" value="UniProtKB-KW"/>
</dbReference>
<organism evidence="14 15">
    <name type="scientific">Aphanomyces stellatus</name>
    <dbReference type="NCBI Taxonomy" id="120398"/>
    <lineage>
        <taxon>Eukaryota</taxon>
        <taxon>Sar</taxon>
        <taxon>Stramenopiles</taxon>
        <taxon>Oomycota</taxon>
        <taxon>Saprolegniomycetes</taxon>
        <taxon>Saprolegniales</taxon>
        <taxon>Verrucalvaceae</taxon>
        <taxon>Aphanomyces</taxon>
    </lineage>
</organism>